<dbReference type="GO" id="GO:0003824">
    <property type="term" value="F:catalytic activity"/>
    <property type="evidence" value="ECO:0007669"/>
    <property type="project" value="InterPro"/>
</dbReference>
<evidence type="ECO:0000313" key="2">
    <source>
        <dbReference type="EMBL" id="GAF75918.1"/>
    </source>
</evidence>
<sequence>MGIENLTALEIKEKVARKEISAREVAAEVIKNVKALEPKIEAFMLVDEEGALAAAEAVDKKIAAGRPLGRLAGVPLAVKDNMATRGKPTTCSSKILGNFRPPYDAHIVERINAEDGVIVGKTNLDEFAMGSSTENSAFKTTKNPWDTSRIPGGSSGGSAACVASRALPLSLGSDTGGSIRQPASHCGVIGFKPTYGRVSRYGLVAFASSLDQIGPFARTAGDAALIMEVIAGHDRRDSTSSRRSVPGYLAALDSASVSGRRFGIPKEYFGEGLDEEVKKSVLGAAEVFKSAGAEI</sequence>
<dbReference type="PROSITE" id="PS00571">
    <property type="entry name" value="AMIDASES"/>
    <property type="match status" value="1"/>
</dbReference>
<dbReference type="EMBL" id="BARS01009526">
    <property type="protein sequence ID" value="GAF75918.1"/>
    <property type="molecule type" value="Genomic_DNA"/>
</dbReference>
<proteinExistence type="predicted"/>
<dbReference type="InterPro" id="IPR023631">
    <property type="entry name" value="Amidase_dom"/>
</dbReference>
<comment type="caution">
    <text evidence="2">The sequence shown here is derived from an EMBL/GenBank/DDBJ whole genome shotgun (WGS) entry which is preliminary data.</text>
</comment>
<dbReference type="Pfam" id="PF01425">
    <property type="entry name" value="Amidase"/>
    <property type="match status" value="1"/>
</dbReference>
<dbReference type="PANTHER" id="PTHR11895:SF151">
    <property type="entry name" value="GLUTAMYL-TRNA(GLN) AMIDOTRANSFERASE SUBUNIT A"/>
    <property type="match status" value="1"/>
</dbReference>
<dbReference type="InterPro" id="IPR000120">
    <property type="entry name" value="Amidase"/>
</dbReference>
<accession>X0S4C7</accession>
<dbReference type="SUPFAM" id="SSF75304">
    <property type="entry name" value="Amidase signature (AS) enzymes"/>
    <property type="match status" value="1"/>
</dbReference>
<evidence type="ECO:0000259" key="1">
    <source>
        <dbReference type="Pfam" id="PF01425"/>
    </source>
</evidence>
<organism evidence="2">
    <name type="scientific">marine sediment metagenome</name>
    <dbReference type="NCBI Taxonomy" id="412755"/>
    <lineage>
        <taxon>unclassified sequences</taxon>
        <taxon>metagenomes</taxon>
        <taxon>ecological metagenomes</taxon>
    </lineage>
</organism>
<dbReference type="InterPro" id="IPR036928">
    <property type="entry name" value="AS_sf"/>
</dbReference>
<gene>
    <name evidence="2" type="ORF">S01H1_17905</name>
</gene>
<dbReference type="InterPro" id="IPR020556">
    <property type="entry name" value="Amidase_CS"/>
</dbReference>
<dbReference type="AlphaFoldDB" id="X0S4C7"/>
<name>X0S4C7_9ZZZZ</name>
<reference evidence="2" key="1">
    <citation type="journal article" date="2014" name="Front. Microbiol.">
        <title>High frequency of phylogenetically diverse reductive dehalogenase-homologous genes in deep subseafloor sedimentary metagenomes.</title>
        <authorList>
            <person name="Kawai M."/>
            <person name="Futagami T."/>
            <person name="Toyoda A."/>
            <person name="Takaki Y."/>
            <person name="Nishi S."/>
            <person name="Hori S."/>
            <person name="Arai W."/>
            <person name="Tsubouchi T."/>
            <person name="Morono Y."/>
            <person name="Uchiyama I."/>
            <person name="Ito T."/>
            <person name="Fujiyama A."/>
            <person name="Inagaki F."/>
            <person name="Takami H."/>
        </authorList>
    </citation>
    <scope>NUCLEOTIDE SEQUENCE</scope>
    <source>
        <strain evidence="2">Expedition CK06-06</strain>
    </source>
</reference>
<feature type="non-terminal residue" evidence="2">
    <location>
        <position position="295"/>
    </location>
</feature>
<feature type="domain" description="Amidase" evidence="1">
    <location>
        <begin position="25"/>
        <end position="295"/>
    </location>
</feature>
<dbReference type="Gene3D" id="3.90.1300.10">
    <property type="entry name" value="Amidase signature (AS) domain"/>
    <property type="match status" value="1"/>
</dbReference>
<dbReference type="PANTHER" id="PTHR11895">
    <property type="entry name" value="TRANSAMIDASE"/>
    <property type="match status" value="1"/>
</dbReference>
<protein>
    <recommendedName>
        <fullName evidence="1">Amidase domain-containing protein</fullName>
    </recommendedName>
</protein>